<accession>H9UGE8</accession>
<evidence type="ECO:0000313" key="8">
    <source>
        <dbReference type="Proteomes" id="UP000007383"/>
    </source>
</evidence>
<dbReference type="InterPro" id="IPR044152">
    <property type="entry name" value="YqjM-like"/>
</dbReference>
<evidence type="ECO:0000256" key="2">
    <source>
        <dbReference type="ARBA" id="ARBA00022630"/>
    </source>
</evidence>
<keyword evidence="5" id="KW-0560">Oxidoreductase</keyword>
<comment type="cofactor">
    <cofactor evidence="1">
        <name>FMN</name>
        <dbReference type="ChEBI" id="CHEBI:58210"/>
    </cofactor>
</comment>
<keyword evidence="2" id="KW-0285">Flavoprotein</keyword>
<dbReference type="PANTHER" id="PTHR43303">
    <property type="entry name" value="NADPH DEHYDROGENASE C23G7.10C-RELATED"/>
    <property type="match status" value="1"/>
</dbReference>
<dbReference type="SUPFAM" id="SSF51395">
    <property type="entry name" value="FMN-linked oxidoreductases"/>
    <property type="match status" value="1"/>
</dbReference>
<keyword evidence="4" id="KW-0521">NADP</keyword>
<evidence type="ECO:0000256" key="1">
    <source>
        <dbReference type="ARBA" id="ARBA00001917"/>
    </source>
</evidence>
<protein>
    <submittedName>
        <fullName evidence="7">NADH:flavin oxidoreductase</fullName>
    </submittedName>
</protein>
<evidence type="ECO:0000256" key="3">
    <source>
        <dbReference type="ARBA" id="ARBA00022643"/>
    </source>
</evidence>
<keyword evidence="3" id="KW-0288">FMN</keyword>
<keyword evidence="8" id="KW-1185">Reference proteome</keyword>
<dbReference type="OrthoDB" id="9772736at2"/>
<dbReference type="InterPro" id="IPR001155">
    <property type="entry name" value="OxRdtase_FMN_N"/>
</dbReference>
<dbReference type="eggNOG" id="COG1902">
    <property type="taxonomic scope" value="Bacteria"/>
</dbReference>
<proteinExistence type="predicted"/>
<reference evidence="8" key="1">
    <citation type="journal article" date="2013" name="Stand. Genomic Sci.">
        <title>Complete genome sequence of the halophilic bacterium Spirochaeta africana type strain (Z-7692(T)) from the alkaline Lake Magadi in the East African Rift.</title>
        <authorList>
            <person name="Liolos K."/>
            <person name="Abt B."/>
            <person name="Scheuner C."/>
            <person name="Teshima H."/>
            <person name="Held B."/>
            <person name="Lapidus A."/>
            <person name="Nolan M."/>
            <person name="Lucas S."/>
            <person name="Deshpande S."/>
            <person name="Cheng J.F."/>
            <person name="Tapia R."/>
            <person name="Goodwin L.A."/>
            <person name="Pitluck S."/>
            <person name="Pagani I."/>
            <person name="Ivanova N."/>
            <person name="Mavromatis K."/>
            <person name="Mikhailova N."/>
            <person name="Huntemann M."/>
            <person name="Pati A."/>
            <person name="Chen A."/>
            <person name="Palaniappan K."/>
            <person name="Land M."/>
            <person name="Rohde M."/>
            <person name="Tindall B.J."/>
            <person name="Detter J.C."/>
            <person name="Goker M."/>
            <person name="Bristow J."/>
            <person name="Eisen J.A."/>
            <person name="Markowitz V."/>
            <person name="Hugenholtz P."/>
            <person name="Woyke T."/>
            <person name="Klenk H.P."/>
            <person name="Kyrpides N.C."/>
        </authorList>
    </citation>
    <scope>NUCLEOTIDE SEQUENCE</scope>
    <source>
        <strain evidence="8">ATCC 700263 / DSM 8902 / Z-7692</strain>
    </source>
</reference>
<dbReference type="GO" id="GO:0003959">
    <property type="term" value="F:NADPH dehydrogenase activity"/>
    <property type="evidence" value="ECO:0007669"/>
    <property type="project" value="InterPro"/>
</dbReference>
<feature type="domain" description="NADH:flavin oxidoreductase/NADH oxidase N-terminal" evidence="6">
    <location>
        <begin position="4"/>
        <end position="341"/>
    </location>
</feature>
<dbReference type="Gene3D" id="3.20.20.70">
    <property type="entry name" value="Aldolase class I"/>
    <property type="match status" value="1"/>
</dbReference>
<dbReference type="AlphaFoldDB" id="H9UGE8"/>
<dbReference type="PATRIC" id="fig|889378.3.peg.497"/>
<dbReference type="GO" id="GO:0050661">
    <property type="term" value="F:NADP binding"/>
    <property type="evidence" value="ECO:0007669"/>
    <property type="project" value="InterPro"/>
</dbReference>
<evidence type="ECO:0000259" key="6">
    <source>
        <dbReference type="Pfam" id="PF00724"/>
    </source>
</evidence>
<dbReference type="InterPro" id="IPR013785">
    <property type="entry name" value="Aldolase_TIM"/>
</dbReference>
<evidence type="ECO:0000313" key="7">
    <source>
        <dbReference type="EMBL" id="AFG36591.1"/>
    </source>
</evidence>
<dbReference type="KEGG" id="sfc:Spiaf_0488"/>
<dbReference type="HOGENOM" id="CLU_012153_2_0_12"/>
<dbReference type="EMBL" id="CP003282">
    <property type="protein sequence ID" value="AFG36591.1"/>
    <property type="molecule type" value="Genomic_DNA"/>
</dbReference>
<organism evidence="7 8">
    <name type="scientific">Spirochaeta africana (strain ATCC 700263 / DSM 8902 / Z-7692)</name>
    <dbReference type="NCBI Taxonomy" id="889378"/>
    <lineage>
        <taxon>Bacteria</taxon>
        <taxon>Pseudomonadati</taxon>
        <taxon>Spirochaetota</taxon>
        <taxon>Spirochaetia</taxon>
        <taxon>Spirochaetales</taxon>
        <taxon>Spirochaetaceae</taxon>
        <taxon>Spirochaeta</taxon>
    </lineage>
</organism>
<evidence type="ECO:0000256" key="4">
    <source>
        <dbReference type="ARBA" id="ARBA00022857"/>
    </source>
</evidence>
<sequence>MAVLFEPLVLRGLSLRNRIGMSPMCMYSCDNGMATDWHLAHYGSRAAGGAGLILTEATAVAPVGRISPQDLGIWCDDQIAGLRRIAALVRAQGAAAGIQLAHAGRKASTRRPWEREPGVPALVLPPDGGWQPVGPSALPYSAGYGQPAPLSQEQIGEVVAAFRAAAVRAHAAGFQIAEIHAAHGYLLHSFHSPLANTRTDRYGGSLENRIRITREVIRAVREVWPADMPLMVRISASDWVEGGWTIGDSVAAARLFKADGADLIDCSSGGTVPEQQLTTGPGYQVPFAEAVRQEGEVPTAAVGMITAAEQAETYLREGRCDMVLLGRELLRDPYWPIHAANALSGPNSGPIPVQYERGRYT</sequence>
<dbReference type="PANTHER" id="PTHR43303:SF4">
    <property type="entry name" value="NADPH DEHYDROGENASE C23G7.10C-RELATED"/>
    <property type="match status" value="1"/>
</dbReference>
<dbReference type="STRING" id="889378.Spiaf_0488"/>
<gene>
    <name evidence="7" type="ordered locus">Spiaf_0488</name>
</gene>
<dbReference type="Proteomes" id="UP000007383">
    <property type="component" value="Chromosome"/>
</dbReference>
<dbReference type="Pfam" id="PF00724">
    <property type="entry name" value="Oxidored_FMN"/>
    <property type="match status" value="1"/>
</dbReference>
<name>H9UGE8_SPIAZ</name>
<dbReference type="GO" id="GO:0010181">
    <property type="term" value="F:FMN binding"/>
    <property type="evidence" value="ECO:0007669"/>
    <property type="project" value="InterPro"/>
</dbReference>
<dbReference type="RefSeq" id="WP_014454588.1">
    <property type="nucleotide sequence ID" value="NC_017098.1"/>
</dbReference>
<evidence type="ECO:0000256" key="5">
    <source>
        <dbReference type="ARBA" id="ARBA00023002"/>
    </source>
</evidence>
<dbReference type="CDD" id="cd02932">
    <property type="entry name" value="OYE_YqiM_FMN"/>
    <property type="match status" value="1"/>
</dbReference>